<dbReference type="SUPFAM" id="SSF102400">
    <property type="entry name" value="DNA polymerase III chi subunit"/>
    <property type="match status" value="1"/>
</dbReference>
<dbReference type="InterPro" id="IPR036768">
    <property type="entry name" value="PolIII_chi_sf"/>
</dbReference>
<dbReference type="PANTHER" id="PTHR38767:SF1">
    <property type="entry name" value="DNA POLYMERASE III SUBUNIT CHI"/>
    <property type="match status" value="1"/>
</dbReference>
<dbReference type="Gene3D" id="3.40.50.10110">
    <property type="entry name" value="DNA polymerase III subunit chi"/>
    <property type="match status" value="1"/>
</dbReference>
<dbReference type="GO" id="GO:0003887">
    <property type="term" value="F:DNA-directed DNA polymerase activity"/>
    <property type="evidence" value="ECO:0007669"/>
    <property type="project" value="UniProtKB-EC"/>
</dbReference>
<evidence type="ECO:0000313" key="1">
    <source>
        <dbReference type="EMBL" id="CEN55228.1"/>
    </source>
</evidence>
<dbReference type="AlphaFoldDB" id="A0A0B7ISK2"/>
<organism evidence="1 2">
    <name type="scientific">Candidatus Methylopumilus turicensis</name>
    <dbReference type="NCBI Taxonomy" id="1581680"/>
    <lineage>
        <taxon>Bacteria</taxon>
        <taxon>Pseudomonadati</taxon>
        <taxon>Pseudomonadota</taxon>
        <taxon>Betaproteobacteria</taxon>
        <taxon>Nitrosomonadales</taxon>
        <taxon>Methylophilaceae</taxon>
        <taxon>Candidatus Methylopumilus</taxon>
    </lineage>
</organism>
<sequence>MTRVEFFFNVEDKLQKLAELSEKAIAKNVKLLMLTQTNEAALQIQDYLWRLPQQFLPNHPAHHPLAAQTPIIVDWRVDEPPHDEVLINMQHPQPVFFSRFRRLIEVVGTSEEEKIEARIRYKFYRDRGYEIKNYDALGRIV</sequence>
<dbReference type="Pfam" id="PF04364">
    <property type="entry name" value="DNA_pol3_chi"/>
    <property type="match status" value="1"/>
</dbReference>
<gene>
    <name evidence="1" type="ORF">BN1209_0174</name>
</gene>
<dbReference type="GO" id="GO:0003677">
    <property type="term" value="F:DNA binding"/>
    <property type="evidence" value="ECO:0007669"/>
    <property type="project" value="InterPro"/>
</dbReference>
<evidence type="ECO:0000313" key="2">
    <source>
        <dbReference type="Proteomes" id="UP000056322"/>
    </source>
</evidence>
<keyword evidence="2" id="KW-1185">Reference proteome</keyword>
<dbReference type="RefSeq" id="WP_045750536.1">
    <property type="nucleotide sequence ID" value="NZ_LN794158.1"/>
</dbReference>
<name>A0A0B7ISK2_9PROT</name>
<proteinExistence type="predicted"/>
<dbReference type="PANTHER" id="PTHR38767">
    <property type="entry name" value="DNA POLYMERASE III SUBUNIT CHI"/>
    <property type="match status" value="1"/>
</dbReference>
<keyword evidence="1" id="KW-0548">Nucleotidyltransferase</keyword>
<dbReference type="InterPro" id="IPR007459">
    <property type="entry name" value="DNA_pol3_chi"/>
</dbReference>
<dbReference type="GO" id="GO:0032298">
    <property type="term" value="P:positive regulation of DNA-templated DNA replication initiation"/>
    <property type="evidence" value="ECO:0007669"/>
    <property type="project" value="TreeGrafter"/>
</dbReference>
<reference evidence="2" key="1">
    <citation type="submission" date="2014-12" db="EMBL/GenBank/DDBJ databases">
        <authorList>
            <person name="Salcher M.M."/>
        </authorList>
    </citation>
    <scope>NUCLEOTIDE SEQUENCE [LARGE SCALE GENOMIC DNA]</scope>
    <source>
        <strain evidence="2">MMS-10A-171</strain>
    </source>
</reference>
<dbReference type="EC" id="2.7.7.7" evidence="1"/>
<dbReference type="EMBL" id="LN794158">
    <property type="protein sequence ID" value="CEN55228.1"/>
    <property type="molecule type" value="Genomic_DNA"/>
</dbReference>
<dbReference type="OrthoDB" id="5297568at2"/>
<dbReference type="GO" id="GO:0006260">
    <property type="term" value="P:DNA replication"/>
    <property type="evidence" value="ECO:0007669"/>
    <property type="project" value="InterPro"/>
</dbReference>
<dbReference type="Proteomes" id="UP000056322">
    <property type="component" value="Chromosome 1"/>
</dbReference>
<dbReference type="HOGENOM" id="CLU_131584_2_0_4"/>
<keyword evidence="1" id="KW-0808">Transferase</keyword>
<protein>
    <submittedName>
        <fullName evidence="1">DNA polymerase III, chi subunit</fullName>
        <ecNumber evidence="1">2.7.7.7</ecNumber>
    </submittedName>
</protein>
<dbReference type="KEGG" id="mbac:BN1209_0174"/>
<dbReference type="STRING" id="1581680.BN1209_0174"/>
<accession>A0A0B7ISK2</accession>